<proteinExistence type="inferred from homology"/>
<evidence type="ECO:0000256" key="4">
    <source>
        <dbReference type="ARBA" id="ARBA00022448"/>
    </source>
</evidence>
<dbReference type="Pfam" id="PF02790">
    <property type="entry name" value="COX2_TM"/>
    <property type="match status" value="1"/>
</dbReference>
<keyword evidence="10 15" id="KW-1133">Transmembrane helix</keyword>
<dbReference type="GO" id="GO:0005507">
    <property type="term" value="F:copper ion binding"/>
    <property type="evidence" value="ECO:0007669"/>
    <property type="project" value="InterPro"/>
</dbReference>
<feature type="compositionally biased region" description="Low complexity" evidence="14">
    <location>
        <begin position="244"/>
        <end position="263"/>
    </location>
</feature>
<dbReference type="PANTHER" id="PTHR22888">
    <property type="entry name" value="CYTOCHROME C OXIDASE, SUBUNIT II"/>
    <property type="match status" value="1"/>
</dbReference>
<keyword evidence="11" id="KW-0186">Copper</keyword>
<dbReference type="GO" id="GO:0016491">
    <property type="term" value="F:oxidoreductase activity"/>
    <property type="evidence" value="ECO:0007669"/>
    <property type="project" value="InterPro"/>
</dbReference>
<evidence type="ECO:0000313" key="19">
    <source>
        <dbReference type="Proteomes" id="UP000011669"/>
    </source>
</evidence>
<dbReference type="STRING" id="1227455.C449_01276"/>
<feature type="transmembrane region" description="Helical" evidence="15">
    <location>
        <begin position="72"/>
        <end position="91"/>
    </location>
</feature>
<name>M0MSY6_9EURY</name>
<evidence type="ECO:0000256" key="3">
    <source>
        <dbReference type="ARBA" id="ARBA00012949"/>
    </source>
</evidence>
<feature type="region of interest" description="Disordered" evidence="14">
    <location>
        <begin position="237"/>
        <end position="263"/>
    </location>
</feature>
<dbReference type="GO" id="GO:0016020">
    <property type="term" value="C:membrane"/>
    <property type="evidence" value="ECO:0007669"/>
    <property type="project" value="UniProtKB-SubCell"/>
</dbReference>
<dbReference type="Proteomes" id="UP000011669">
    <property type="component" value="Unassembled WGS sequence"/>
</dbReference>
<keyword evidence="8" id="KW-1278">Translocase</keyword>
<dbReference type="InterPro" id="IPR045187">
    <property type="entry name" value="CcO_II"/>
</dbReference>
<dbReference type="PROSITE" id="PS00078">
    <property type="entry name" value="COX2"/>
    <property type="match status" value="1"/>
</dbReference>
<evidence type="ECO:0000256" key="15">
    <source>
        <dbReference type="SAM" id="Phobius"/>
    </source>
</evidence>
<dbReference type="Gene3D" id="2.60.40.420">
    <property type="entry name" value="Cupredoxins - blue copper proteins"/>
    <property type="match status" value="1"/>
</dbReference>
<dbReference type="GO" id="GO:0004129">
    <property type="term" value="F:cytochrome-c oxidase activity"/>
    <property type="evidence" value="ECO:0007669"/>
    <property type="project" value="UniProtKB-EC"/>
</dbReference>
<dbReference type="PANTHER" id="PTHR22888:SF9">
    <property type="entry name" value="CYTOCHROME C OXIDASE SUBUNIT 2"/>
    <property type="match status" value="1"/>
</dbReference>
<dbReference type="InterPro" id="IPR014222">
    <property type="entry name" value="Cyt_c_oxidase_su2"/>
</dbReference>
<dbReference type="GO" id="GO:0042773">
    <property type="term" value="P:ATP synthesis coupled electron transport"/>
    <property type="evidence" value="ECO:0007669"/>
    <property type="project" value="TreeGrafter"/>
</dbReference>
<dbReference type="Gene3D" id="1.10.287.90">
    <property type="match status" value="1"/>
</dbReference>
<comment type="similarity">
    <text evidence="2">Belongs to the cytochrome c oxidase subunit 2 family.</text>
</comment>
<dbReference type="InterPro" id="IPR036257">
    <property type="entry name" value="Cyt_c_oxidase_su2_TM_sf"/>
</dbReference>
<dbReference type="PROSITE" id="PS50857">
    <property type="entry name" value="COX2_CUA"/>
    <property type="match status" value="1"/>
</dbReference>
<keyword evidence="5" id="KW-0679">Respiratory chain</keyword>
<gene>
    <name evidence="18" type="ORF">C449_01276</name>
</gene>
<dbReference type="PRINTS" id="PR01166">
    <property type="entry name" value="CYCOXIDASEII"/>
</dbReference>
<keyword evidence="9" id="KW-0249">Electron transport</keyword>
<feature type="domain" description="Cytochrome oxidase subunit II copper A binding" evidence="16">
    <location>
        <begin position="123"/>
        <end position="235"/>
    </location>
</feature>
<dbReference type="PATRIC" id="fig|1227455.4.peg.263"/>
<dbReference type="Pfam" id="PF00116">
    <property type="entry name" value="COX2"/>
    <property type="match status" value="1"/>
</dbReference>
<evidence type="ECO:0000256" key="1">
    <source>
        <dbReference type="ARBA" id="ARBA00004141"/>
    </source>
</evidence>
<evidence type="ECO:0000256" key="6">
    <source>
        <dbReference type="ARBA" id="ARBA00022692"/>
    </source>
</evidence>
<feature type="domain" description="Cytochrome oxidase subunit II transmembrane region profile" evidence="17">
    <location>
        <begin position="3"/>
        <end position="98"/>
    </location>
</feature>
<evidence type="ECO:0000256" key="2">
    <source>
        <dbReference type="ARBA" id="ARBA00007866"/>
    </source>
</evidence>
<evidence type="ECO:0000256" key="14">
    <source>
        <dbReference type="SAM" id="MobiDB-lite"/>
    </source>
</evidence>
<keyword evidence="6 15" id="KW-0812">Transmembrane</keyword>
<dbReference type="EMBL" id="AOMD01000004">
    <property type="protein sequence ID" value="EMA47555.1"/>
    <property type="molecule type" value="Genomic_DNA"/>
</dbReference>
<dbReference type="EC" id="7.1.1.9" evidence="3"/>
<dbReference type="AlphaFoldDB" id="M0MSY6"/>
<feature type="transmembrane region" description="Helical" evidence="15">
    <location>
        <begin position="32"/>
        <end position="51"/>
    </location>
</feature>
<evidence type="ECO:0000256" key="12">
    <source>
        <dbReference type="ARBA" id="ARBA00023136"/>
    </source>
</evidence>
<keyword evidence="4" id="KW-0813">Transport</keyword>
<reference evidence="18 19" key="1">
    <citation type="journal article" date="2014" name="PLoS Genet.">
        <title>Phylogenetically driven sequencing of extremely halophilic archaea reveals strategies for static and dynamic osmo-response.</title>
        <authorList>
            <person name="Becker E.A."/>
            <person name="Seitzer P.M."/>
            <person name="Tritt A."/>
            <person name="Larsen D."/>
            <person name="Krusor M."/>
            <person name="Yao A.I."/>
            <person name="Wu D."/>
            <person name="Madern D."/>
            <person name="Eisen J.A."/>
            <person name="Darling A.E."/>
            <person name="Facciotti M.T."/>
        </authorList>
    </citation>
    <scope>NUCLEOTIDE SEQUENCE [LARGE SCALE GENOMIC DNA]</scope>
    <source>
        <strain evidence="18 19">DSM 5350</strain>
    </source>
</reference>
<comment type="subcellular location">
    <subcellularLocation>
        <location evidence="1">Membrane</location>
        <topology evidence="1">Multi-pass membrane protein</topology>
    </subcellularLocation>
</comment>
<evidence type="ECO:0000256" key="10">
    <source>
        <dbReference type="ARBA" id="ARBA00022989"/>
    </source>
</evidence>
<evidence type="ECO:0000256" key="11">
    <source>
        <dbReference type="ARBA" id="ARBA00023008"/>
    </source>
</evidence>
<dbReference type="InterPro" id="IPR008972">
    <property type="entry name" value="Cupredoxin"/>
</dbReference>
<dbReference type="PROSITE" id="PS50999">
    <property type="entry name" value="COX2_TM"/>
    <property type="match status" value="1"/>
</dbReference>
<dbReference type="NCBIfam" id="TIGR02866">
    <property type="entry name" value="CoxB"/>
    <property type="match status" value="1"/>
</dbReference>
<evidence type="ECO:0000313" key="18">
    <source>
        <dbReference type="EMBL" id="EMA47555.1"/>
    </source>
</evidence>
<evidence type="ECO:0000256" key="9">
    <source>
        <dbReference type="ARBA" id="ARBA00022982"/>
    </source>
</evidence>
<evidence type="ECO:0000256" key="8">
    <source>
        <dbReference type="ARBA" id="ARBA00022967"/>
    </source>
</evidence>
<dbReference type="InterPro" id="IPR002429">
    <property type="entry name" value="CcO_II-like_C"/>
</dbReference>
<keyword evidence="12 15" id="KW-0472">Membrane</keyword>
<evidence type="ECO:0000256" key="7">
    <source>
        <dbReference type="ARBA" id="ARBA00022723"/>
    </source>
</evidence>
<dbReference type="InterPro" id="IPR001505">
    <property type="entry name" value="Copper_CuA"/>
</dbReference>
<keyword evidence="19" id="KW-1185">Reference proteome</keyword>
<dbReference type="SUPFAM" id="SSF81464">
    <property type="entry name" value="Cytochrome c oxidase subunit II-like, transmembrane region"/>
    <property type="match status" value="1"/>
</dbReference>
<comment type="caution">
    <text evidence="18">The sequence shown here is derived from an EMBL/GenBank/DDBJ whole genome shotgun (WGS) entry which is preliminary data.</text>
</comment>
<accession>M0MSY6</accession>
<dbReference type="InParanoid" id="M0MSY6"/>
<protein>
    <recommendedName>
        <fullName evidence="3">cytochrome-c oxidase</fullName>
        <ecNumber evidence="3">7.1.1.9</ecNumber>
    </recommendedName>
    <alternativeName>
        <fullName evidence="13">Cytochrome c oxidase polypeptide II</fullName>
    </alternativeName>
</protein>
<evidence type="ECO:0000259" key="16">
    <source>
        <dbReference type="PROSITE" id="PS50857"/>
    </source>
</evidence>
<evidence type="ECO:0000256" key="5">
    <source>
        <dbReference type="ARBA" id="ARBA00022660"/>
    </source>
</evidence>
<sequence length="263" mass="28935">MFAVALFAVAVEPAAAQSINRALIQNLNRQLLYVAAPIAILVETILFYAVWKHRNNRDPSPTKENRSLEITWTIATAIILLFVGFASYNVLLSPYISPTLGDAEIQTNASEQALQGAAVPDDPNATEVEVIAYRWGWEFVYPEANVTTHNTTVVPANTDIYYHLTAREVIHAFHAPELGLKQDAVPGEYNTIRTNVGETGEYRVYCSEFCGAGHSRMYANLTVVSQDRYQSWLDEQRAGNDPEATNTTNVSSTNGSAARPAPA</sequence>
<organism evidence="18 19">
    <name type="scientific">Halococcus saccharolyticus DSM 5350</name>
    <dbReference type="NCBI Taxonomy" id="1227455"/>
    <lineage>
        <taxon>Archaea</taxon>
        <taxon>Methanobacteriati</taxon>
        <taxon>Methanobacteriota</taxon>
        <taxon>Stenosarchaea group</taxon>
        <taxon>Halobacteria</taxon>
        <taxon>Halobacteriales</taxon>
        <taxon>Halococcaceae</taxon>
        <taxon>Halococcus</taxon>
    </lineage>
</organism>
<dbReference type="CDD" id="cd13914">
    <property type="entry name" value="CuRO_HCO_II_like_3"/>
    <property type="match status" value="1"/>
</dbReference>
<dbReference type="SUPFAM" id="SSF49503">
    <property type="entry name" value="Cupredoxins"/>
    <property type="match status" value="1"/>
</dbReference>
<dbReference type="InterPro" id="IPR011759">
    <property type="entry name" value="Cyt_c_oxidase_su2_TM_dom"/>
</dbReference>
<evidence type="ECO:0000256" key="13">
    <source>
        <dbReference type="ARBA" id="ARBA00031389"/>
    </source>
</evidence>
<keyword evidence="7" id="KW-0479">Metal-binding</keyword>
<evidence type="ECO:0000259" key="17">
    <source>
        <dbReference type="PROSITE" id="PS50999"/>
    </source>
</evidence>